<keyword evidence="1" id="KW-0812">Transmembrane</keyword>
<feature type="transmembrane region" description="Helical" evidence="1">
    <location>
        <begin position="12"/>
        <end position="34"/>
    </location>
</feature>
<keyword evidence="1" id="KW-1133">Transmembrane helix</keyword>
<dbReference type="Proteomes" id="UP000515121">
    <property type="component" value="Unplaced"/>
</dbReference>
<reference evidence="3" key="1">
    <citation type="submission" date="2025-08" db="UniProtKB">
        <authorList>
            <consortium name="RefSeq"/>
        </authorList>
    </citation>
    <scope>IDENTIFICATION</scope>
    <source>
        <tissue evidence="3">Fruit stalk</tissue>
    </source>
</reference>
<gene>
    <name evidence="3" type="primary">LOC111317648</name>
</gene>
<sequence>MVRLVAEHASKQWGSIPLAIGLFVAVSALVALCAKHTRRAPPKFEEDAIDTKLAPKSPCLLKPKQLVTNIGNKAKPFICKKGKQPGNGGLEEGGFGGGGLWQKAILMGEKCRPPEFAGVIYYDSYGNQVSEPPQRSPGASPLLRFSLPVAKLTS</sequence>
<accession>A0A6P6BFH8</accession>
<dbReference type="KEGG" id="dzi:111317648"/>
<proteinExistence type="predicted"/>
<keyword evidence="2" id="KW-1185">Reference proteome</keyword>
<dbReference type="PANTHER" id="PTHR33237:SF50">
    <property type="entry name" value="TRANSMEMBRANE PROTEIN"/>
    <property type="match status" value="1"/>
</dbReference>
<organism evidence="2 3">
    <name type="scientific">Durio zibethinus</name>
    <name type="common">Durian</name>
    <dbReference type="NCBI Taxonomy" id="66656"/>
    <lineage>
        <taxon>Eukaryota</taxon>
        <taxon>Viridiplantae</taxon>
        <taxon>Streptophyta</taxon>
        <taxon>Embryophyta</taxon>
        <taxon>Tracheophyta</taxon>
        <taxon>Spermatophyta</taxon>
        <taxon>Magnoliopsida</taxon>
        <taxon>eudicotyledons</taxon>
        <taxon>Gunneridae</taxon>
        <taxon>Pentapetalae</taxon>
        <taxon>rosids</taxon>
        <taxon>malvids</taxon>
        <taxon>Malvales</taxon>
        <taxon>Malvaceae</taxon>
        <taxon>Helicteroideae</taxon>
        <taxon>Durio</taxon>
    </lineage>
</organism>
<evidence type="ECO:0000313" key="3">
    <source>
        <dbReference type="RefSeq" id="XP_022775824.1"/>
    </source>
</evidence>
<name>A0A6P6BFH8_DURZI</name>
<dbReference type="RefSeq" id="XP_022775824.1">
    <property type="nucleotide sequence ID" value="XM_022920089.1"/>
</dbReference>
<protein>
    <submittedName>
        <fullName evidence="3">Uncharacterized protein LOC111317648</fullName>
    </submittedName>
</protein>
<evidence type="ECO:0000256" key="1">
    <source>
        <dbReference type="SAM" id="Phobius"/>
    </source>
</evidence>
<evidence type="ECO:0000313" key="2">
    <source>
        <dbReference type="Proteomes" id="UP000515121"/>
    </source>
</evidence>
<dbReference type="OrthoDB" id="755532at2759"/>
<keyword evidence="1" id="KW-0472">Membrane</keyword>
<dbReference type="GeneID" id="111317648"/>
<dbReference type="AlphaFoldDB" id="A0A6P6BFH8"/>
<dbReference type="PANTHER" id="PTHR33237">
    <property type="entry name" value="F2P16.13 PROTEIN-RELATED"/>
    <property type="match status" value="1"/>
</dbReference>